<gene>
    <name evidence="1" type="ORF">V1478_016556</name>
</gene>
<evidence type="ECO:0000313" key="2">
    <source>
        <dbReference type="Proteomes" id="UP001607302"/>
    </source>
</evidence>
<accession>A0ABD2A045</accession>
<dbReference type="Proteomes" id="UP001607302">
    <property type="component" value="Unassembled WGS sequence"/>
</dbReference>
<comment type="caution">
    <text evidence="1">The sequence shown here is derived from an EMBL/GenBank/DDBJ whole genome shotgun (WGS) entry which is preliminary data.</text>
</comment>
<protein>
    <submittedName>
        <fullName evidence="1">Uncharacterized protein</fullName>
    </submittedName>
</protein>
<keyword evidence="2" id="KW-1185">Reference proteome</keyword>
<name>A0ABD2A045_VESSQ</name>
<dbReference type="EMBL" id="JAUDFV010000157">
    <property type="protein sequence ID" value="KAL2713999.1"/>
    <property type="molecule type" value="Genomic_DNA"/>
</dbReference>
<organism evidence="1 2">
    <name type="scientific">Vespula squamosa</name>
    <name type="common">Southern yellow jacket</name>
    <name type="synonym">Wasp</name>
    <dbReference type="NCBI Taxonomy" id="30214"/>
    <lineage>
        <taxon>Eukaryota</taxon>
        <taxon>Metazoa</taxon>
        <taxon>Ecdysozoa</taxon>
        <taxon>Arthropoda</taxon>
        <taxon>Hexapoda</taxon>
        <taxon>Insecta</taxon>
        <taxon>Pterygota</taxon>
        <taxon>Neoptera</taxon>
        <taxon>Endopterygota</taxon>
        <taxon>Hymenoptera</taxon>
        <taxon>Apocrita</taxon>
        <taxon>Aculeata</taxon>
        <taxon>Vespoidea</taxon>
        <taxon>Vespidae</taxon>
        <taxon>Vespinae</taxon>
        <taxon>Vespula</taxon>
    </lineage>
</organism>
<evidence type="ECO:0000313" key="1">
    <source>
        <dbReference type="EMBL" id="KAL2713999.1"/>
    </source>
</evidence>
<reference evidence="1 2" key="1">
    <citation type="journal article" date="2024" name="Ann. Entomol. Soc. Am.">
        <title>Genomic analyses of the southern and eastern yellowjacket wasps (Hymenoptera: Vespidae) reveal evolutionary signatures of social life.</title>
        <authorList>
            <person name="Catto M.A."/>
            <person name="Caine P.B."/>
            <person name="Orr S.E."/>
            <person name="Hunt B.G."/>
            <person name="Goodisman M.A.D."/>
        </authorList>
    </citation>
    <scope>NUCLEOTIDE SEQUENCE [LARGE SCALE GENOMIC DNA]</scope>
    <source>
        <strain evidence="1">233</strain>
        <tissue evidence="1">Head and thorax</tissue>
    </source>
</reference>
<sequence length="119" mass="13424">MEGKANGKESNKENSCKSKLIVEDDDMVVGKDDGENKRDALGAETGRITRILRDGVHREPGLKRFPFSSIGSPIFSIHVYDEYTTNTTLASETTNNDLCWIFLESKRKTCIRLMPSRKI</sequence>
<proteinExistence type="predicted"/>
<dbReference type="AlphaFoldDB" id="A0ABD2A045"/>